<dbReference type="EMBL" id="CAJOBD010000288">
    <property type="protein sequence ID" value="CAF3636067.1"/>
    <property type="molecule type" value="Genomic_DNA"/>
</dbReference>
<evidence type="ECO:0000313" key="6">
    <source>
        <dbReference type="EMBL" id="CAF3581875.1"/>
    </source>
</evidence>
<evidence type="ECO:0000313" key="7">
    <source>
        <dbReference type="EMBL" id="CAF3636067.1"/>
    </source>
</evidence>
<dbReference type="Proteomes" id="UP000663864">
    <property type="component" value="Unassembled WGS sequence"/>
</dbReference>
<dbReference type="Proteomes" id="UP000663854">
    <property type="component" value="Unassembled WGS sequence"/>
</dbReference>
<feature type="transmembrane region" description="Helical" evidence="1">
    <location>
        <begin position="271"/>
        <end position="293"/>
    </location>
</feature>
<dbReference type="EMBL" id="CAJNOT010000518">
    <property type="protein sequence ID" value="CAF1008473.1"/>
    <property type="molecule type" value="Genomic_DNA"/>
</dbReference>
<evidence type="ECO:0000313" key="3">
    <source>
        <dbReference type="EMBL" id="CAF0863168.1"/>
    </source>
</evidence>
<keyword evidence="1" id="KW-0812">Transmembrane</keyword>
<evidence type="ECO:0000313" key="9">
    <source>
        <dbReference type="Proteomes" id="UP000663870"/>
    </source>
</evidence>
<comment type="caution">
    <text evidence="2">The sequence shown here is derived from an EMBL/GenBank/DDBJ whole genome shotgun (WGS) entry which is preliminary data.</text>
</comment>
<dbReference type="Proteomes" id="UP000663874">
    <property type="component" value="Unassembled WGS sequence"/>
</dbReference>
<evidence type="ECO:0000313" key="2">
    <source>
        <dbReference type="EMBL" id="CAF0809123.1"/>
    </source>
</evidence>
<protein>
    <submittedName>
        <fullName evidence="2">Uncharacterized protein</fullName>
    </submittedName>
</protein>
<sequence length="303" mass="34652">MPSTGGVVDSAIVSMKPIDVIPTSRQPSAGITTTTTTLIDDGEIFKALHDCMKDVGKFRQYIYYIGTSCDTTKLRNKIQKLKERINRNLYHQRELVRKAAAAATTSIKRELAMNRFEKCLCFTLASINYYENLLHKFSILLVYFPIATGDRTNVVNLGFEDSTINADEVSYENHEAEENETNRYIELLNQIQVLQLLRDEIEKIDVYQLRSQATSYSKEFVENMHKYTNEITIENTSRRYQENRYSLRDYLGEESSTSAGRCYQQCNRRKFLCTLTIVLLILVIVAVIVTVIVTTNKASTGGQ</sequence>
<dbReference type="EMBL" id="CAJNOL010000121">
    <property type="protein sequence ID" value="CAF0863168.1"/>
    <property type="molecule type" value="Genomic_DNA"/>
</dbReference>
<keyword evidence="9" id="KW-1185">Reference proteome</keyword>
<reference evidence="2" key="1">
    <citation type="submission" date="2021-02" db="EMBL/GenBank/DDBJ databases">
        <authorList>
            <person name="Nowell W R."/>
        </authorList>
    </citation>
    <scope>NUCLEOTIDE SEQUENCE</scope>
</reference>
<organism evidence="2 8">
    <name type="scientific">Rotaria sordida</name>
    <dbReference type="NCBI Taxonomy" id="392033"/>
    <lineage>
        <taxon>Eukaryota</taxon>
        <taxon>Metazoa</taxon>
        <taxon>Spiralia</taxon>
        <taxon>Gnathifera</taxon>
        <taxon>Rotifera</taxon>
        <taxon>Eurotatoria</taxon>
        <taxon>Bdelloidea</taxon>
        <taxon>Philodinida</taxon>
        <taxon>Philodinidae</taxon>
        <taxon>Rotaria</taxon>
    </lineage>
</organism>
<accession>A0A813TJK7</accession>
<dbReference type="Proteomes" id="UP000663823">
    <property type="component" value="Unassembled WGS sequence"/>
</dbReference>
<dbReference type="Proteomes" id="UP000663870">
    <property type="component" value="Unassembled WGS sequence"/>
</dbReference>
<evidence type="ECO:0000313" key="4">
    <source>
        <dbReference type="EMBL" id="CAF1008473.1"/>
    </source>
</evidence>
<proteinExistence type="predicted"/>
<keyword evidence="1" id="KW-1133">Transmembrane helix</keyword>
<evidence type="ECO:0000313" key="5">
    <source>
        <dbReference type="EMBL" id="CAF3493480.1"/>
    </source>
</evidence>
<dbReference type="EMBL" id="CAJNOH010000048">
    <property type="protein sequence ID" value="CAF0809123.1"/>
    <property type="molecule type" value="Genomic_DNA"/>
</dbReference>
<evidence type="ECO:0000256" key="1">
    <source>
        <dbReference type="SAM" id="Phobius"/>
    </source>
</evidence>
<dbReference type="EMBL" id="CAJOBE010000151">
    <property type="protein sequence ID" value="CAF3581875.1"/>
    <property type="molecule type" value="Genomic_DNA"/>
</dbReference>
<dbReference type="AlphaFoldDB" id="A0A813TJK7"/>
<gene>
    <name evidence="6" type="ORF">FNK824_LOCUS2471</name>
    <name evidence="7" type="ORF">JBS370_LOCUS5540</name>
    <name evidence="3" type="ORF">JXQ802_LOCUS7293</name>
    <name evidence="5" type="ORF">OTI717_LOCUS1274</name>
    <name evidence="2" type="ORF">PYM288_LOCUS5000</name>
    <name evidence="4" type="ORF">ZHD862_LOCUS12907</name>
</gene>
<evidence type="ECO:0000313" key="8">
    <source>
        <dbReference type="Proteomes" id="UP000663854"/>
    </source>
</evidence>
<dbReference type="Proteomes" id="UP000663836">
    <property type="component" value="Unassembled WGS sequence"/>
</dbReference>
<keyword evidence="1" id="KW-0472">Membrane</keyword>
<dbReference type="EMBL" id="CAJOAX010000051">
    <property type="protein sequence ID" value="CAF3493480.1"/>
    <property type="molecule type" value="Genomic_DNA"/>
</dbReference>
<name>A0A813TJK7_9BILA</name>